<dbReference type="GeneID" id="97555930"/>
<keyword evidence="3" id="KW-1185">Reference proteome</keyword>
<keyword evidence="1" id="KW-0472">Membrane</keyword>
<dbReference type="KEGG" id="pglu:A3958_21860"/>
<accession>A0A163LWA0</accession>
<evidence type="ECO:0008006" key="4">
    <source>
        <dbReference type="Google" id="ProtNLM"/>
    </source>
</evidence>
<gene>
    <name evidence="2" type="ORF">AWU65_22585</name>
</gene>
<evidence type="ECO:0000313" key="2">
    <source>
        <dbReference type="EMBL" id="KZS48525.1"/>
    </source>
</evidence>
<keyword evidence="1" id="KW-0812">Transmembrane</keyword>
<dbReference type="RefSeq" id="WP_036642722.1">
    <property type="nucleotide sequence ID" value="NZ_CBCSBX010000012.1"/>
</dbReference>
<reference evidence="2" key="1">
    <citation type="journal article" date="2016" name="Genome Announc.">
        <title>Draft genomes of two strains of Paenibacillus glucanolyticus with capability to degrade lignocellulose.</title>
        <authorList>
            <person name="Mathews S.L."/>
            <person name="Pawlak J."/>
            <person name="Grunden A.M."/>
        </authorList>
    </citation>
    <scope>NUCLEOTIDE SEQUENCE [LARGE SCALE GENOMIC DNA]</scope>
    <source>
        <strain evidence="2">SLM1</strain>
    </source>
</reference>
<feature type="transmembrane region" description="Helical" evidence="1">
    <location>
        <begin position="6"/>
        <end position="27"/>
    </location>
</feature>
<dbReference type="EMBL" id="LWMH01000001">
    <property type="protein sequence ID" value="KZS48525.1"/>
    <property type="molecule type" value="Genomic_DNA"/>
</dbReference>
<dbReference type="STRING" id="59843.A3958_21860"/>
<proteinExistence type="predicted"/>
<comment type="caution">
    <text evidence="2">The sequence shown here is derived from an EMBL/GenBank/DDBJ whole genome shotgun (WGS) entry which is preliminary data.</text>
</comment>
<keyword evidence="1" id="KW-1133">Transmembrane helix</keyword>
<evidence type="ECO:0000256" key="1">
    <source>
        <dbReference type="SAM" id="Phobius"/>
    </source>
</evidence>
<dbReference type="AlphaFoldDB" id="A0A163LWA0"/>
<dbReference type="OrthoDB" id="2606457at2"/>
<evidence type="ECO:0000313" key="3">
    <source>
        <dbReference type="Proteomes" id="UP000076796"/>
    </source>
</evidence>
<dbReference type="PROSITE" id="PS51257">
    <property type="entry name" value="PROKAR_LIPOPROTEIN"/>
    <property type="match status" value="1"/>
</dbReference>
<sequence>MNKLSFLIIFAVFMILTTGCGGFYNSIEKDKVMVKKISNERESNEVNYEGVLSQEAVKTLSINAVNKYFNEQLTLNQVQFELMAADQNKLKELVEQNIASRASQKDREDAKTELNNIPDGLYYVTMTITPTRKKGYDIVLNARDGNVLKISNFQKSDYQTTVDINKNIPSSKITETSGKFIQDKEGYSLSDLSADFGSFSSADEAEIYYRSKKDNSLKYQITVNLTSMKVTGFNKDLMVMLKNYPRSPVNLQNQD</sequence>
<organism evidence="2 3">
    <name type="scientific">Paenibacillus glucanolyticus</name>
    <dbReference type="NCBI Taxonomy" id="59843"/>
    <lineage>
        <taxon>Bacteria</taxon>
        <taxon>Bacillati</taxon>
        <taxon>Bacillota</taxon>
        <taxon>Bacilli</taxon>
        <taxon>Bacillales</taxon>
        <taxon>Paenibacillaceae</taxon>
        <taxon>Paenibacillus</taxon>
    </lineage>
</organism>
<name>A0A163LWA0_9BACL</name>
<protein>
    <recommendedName>
        <fullName evidence="4">Lipoprotein</fullName>
    </recommendedName>
</protein>
<dbReference type="Proteomes" id="UP000076796">
    <property type="component" value="Unassembled WGS sequence"/>
</dbReference>